<protein>
    <submittedName>
        <fullName evidence="2">Uncharacterized protein</fullName>
    </submittedName>
</protein>
<reference evidence="2 3" key="1">
    <citation type="journal article" date="2015" name="Genome Biol. Evol.">
        <title>Comparative Genomics of a Bacterivorous Green Alga Reveals Evolutionary Causalities and Consequences of Phago-Mixotrophic Mode of Nutrition.</title>
        <authorList>
            <person name="Burns J.A."/>
            <person name="Paasch A."/>
            <person name="Narechania A."/>
            <person name="Kim E."/>
        </authorList>
    </citation>
    <scope>NUCLEOTIDE SEQUENCE [LARGE SCALE GENOMIC DNA]</scope>
    <source>
        <strain evidence="2 3">PLY_AMNH</strain>
    </source>
</reference>
<feature type="region of interest" description="Disordered" evidence="1">
    <location>
        <begin position="420"/>
        <end position="456"/>
    </location>
</feature>
<keyword evidence="3" id="KW-1185">Reference proteome</keyword>
<dbReference type="Proteomes" id="UP001190700">
    <property type="component" value="Unassembled WGS sequence"/>
</dbReference>
<proteinExistence type="predicted"/>
<sequence>MSTEGSAPESSPSTPISAAAARAAAAAAAALTGGAAASAPAASQFLFAFDGLDEMDQYDRDGYTLDKEDTKLCYTGGKNEDRALFIRRFVEMVGKVQRENEARGSVRCAQPPFHEQTPGTTWAVCRRFQDGDTDGELSEEWEDEGTSTKGLTGVDGKEDSDYFWALRAFVAELEAKFLMKGTKEKEDLLVAKSQTTEQDGLAYVKSCRRRESALNAGKLVEDSVVRQDIEECIKGLRIKEYRERDKLKNDAEAWALTLQQELVRRMTCVYSCYEARQLGLDLAELVSSMRRSSSARKAGDRRRDPRKKEPAQPGGDDAKKPSREVNNAERHKPTYGRVPPPDALKEFQCEYCFTRLPHSPERCYTGCRDARVPPNFHRDRQNSKYPNEVKNAQLRAYNIAHRFENHKMGITTKEWLKLPEAKQKQQQQQVAASAEARSEASDDEAEYHSNFNEQEEYEEDDCDCLTVALGSTQKMQGFKVKTPEEFDKAAQIAAILLSQRAIDLPKDIENLLALEELEGNEPENVVEQPTEVNEHELEDMLATAVQGVEQEAAAAERARHQGDEEVPLDEMPDGVVDSAAARCAAAACVSDLGVVDFSDGHVRAGTIKTRAYDSLRERMKQHLTEEQASLMAQVQPICKLQNATLYEGLALVSSGGELMLYRAILMDTGANCNIISIAVVRRLGLTVYEASTGAKVTRCDNSPTKFKHYCHVDVILAAGTPHMTLHRLHAFVTFEAENSWDLLIGTGPLKNSLMIDIKLGSGVAVSHAPSILGMGVQVVLPLVDMTPPRRPDLPRRLDPAVCLMTEIFGQEVVCETVAIAPTSQREGGEDSCCWRTP</sequence>
<dbReference type="EMBL" id="LGRX02034449">
    <property type="protein sequence ID" value="KAK3237782.1"/>
    <property type="molecule type" value="Genomic_DNA"/>
</dbReference>
<comment type="caution">
    <text evidence="2">The sequence shown here is derived from an EMBL/GenBank/DDBJ whole genome shotgun (WGS) entry which is preliminary data.</text>
</comment>
<name>A0AAE0BJR4_9CHLO</name>
<feature type="compositionally biased region" description="Basic and acidic residues" evidence="1">
    <location>
        <begin position="297"/>
        <end position="332"/>
    </location>
</feature>
<evidence type="ECO:0000313" key="3">
    <source>
        <dbReference type="Proteomes" id="UP001190700"/>
    </source>
</evidence>
<organism evidence="2 3">
    <name type="scientific">Cymbomonas tetramitiformis</name>
    <dbReference type="NCBI Taxonomy" id="36881"/>
    <lineage>
        <taxon>Eukaryota</taxon>
        <taxon>Viridiplantae</taxon>
        <taxon>Chlorophyta</taxon>
        <taxon>Pyramimonadophyceae</taxon>
        <taxon>Pyramimonadales</taxon>
        <taxon>Pyramimonadaceae</taxon>
        <taxon>Cymbomonas</taxon>
    </lineage>
</organism>
<evidence type="ECO:0000313" key="2">
    <source>
        <dbReference type="EMBL" id="KAK3237782.1"/>
    </source>
</evidence>
<dbReference type="AlphaFoldDB" id="A0AAE0BJR4"/>
<gene>
    <name evidence="2" type="ORF">CYMTET_52164</name>
</gene>
<evidence type="ECO:0000256" key="1">
    <source>
        <dbReference type="SAM" id="MobiDB-lite"/>
    </source>
</evidence>
<feature type="region of interest" description="Disordered" evidence="1">
    <location>
        <begin position="289"/>
        <end position="340"/>
    </location>
</feature>
<accession>A0AAE0BJR4</accession>
<feature type="compositionally biased region" description="Low complexity" evidence="1">
    <location>
        <begin position="424"/>
        <end position="435"/>
    </location>
</feature>